<organism evidence="3 4">
    <name type="scientific">Salmonirosea aquatica</name>
    <dbReference type="NCBI Taxonomy" id="2654236"/>
    <lineage>
        <taxon>Bacteria</taxon>
        <taxon>Pseudomonadati</taxon>
        <taxon>Bacteroidota</taxon>
        <taxon>Cytophagia</taxon>
        <taxon>Cytophagales</taxon>
        <taxon>Spirosomataceae</taxon>
        <taxon>Salmonirosea</taxon>
    </lineage>
</organism>
<reference evidence="3 4" key="1">
    <citation type="submission" date="2019-10" db="EMBL/GenBank/DDBJ databases">
        <title>Draft Genome Sequence of Cytophagaceae sp. SJW1-29.</title>
        <authorList>
            <person name="Choi A."/>
        </authorList>
    </citation>
    <scope>NUCLEOTIDE SEQUENCE [LARGE SCALE GENOMIC DNA]</scope>
    <source>
        <strain evidence="3 4">SJW1-29</strain>
    </source>
</reference>
<sequence length="149" mass="16999">MKNTHFLFIAPGVDPAAAFPGWRLAQIEGAQAKTTKAFYSQIAEALDFPDYFGHNLDSLDELLNDLQWIKEDKIVLFIQDSAAWLSAEKSDDKLTTLIDLLEATAEDWKWLDEDEENDLAKKELRILFEDSPRIRTLLEEQEIPFGVVG</sequence>
<name>A0A7C9BAJ0_9BACT</name>
<evidence type="ECO:0000313" key="4">
    <source>
        <dbReference type="Proteomes" id="UP000479293"/>
    </source>
</evidence>
<dbReference type="InterPro" id="IPR000468">
    <property type="entry name" value="Barstar"/>
</dbReference>
<dbReference type="AlphaFoldDB" id="A0A7C9BAJ0"/>
<evidence type="ECO:0000256" key="1">
    <source>
        <dbReference type="ARBA" id="ARBA00006845"/>
    </source>
</evidence>
<keyword evidence="4" id="KW-1185">Reference proteome</keyword>
<evidence type="ECO:0000259" key="2">
    <source>
        <dbReference type="Pfam" id="PF01337"/>
    </source>
</evidence>
<dbReference type="Pfam" id="PF01337">
    <property type="entry name" value="Barstar"/>
    <property type="match status" value="1"/>
</dbReference>
<comment type="caution">
    <text evidence="3">The sequence shown here is derived from an EMBL/GenBank/DDBJ whole genome shotgun (WGS) entry which is preliminary data.</text>
</comment>
<dbReference type="Proteomes" id="UP000479293">
    <property type="component" value="Unassembled WGS sequence"/>
</dbReference>
<accession>A0A7C9BAJ0</accession>
<dbReference type="RefSeq" id="WP_373330930.1">
    <property type="nucleotide sequence ID" value="NZ_WHLY01000002.1"/>
</dbReference>
<proteinExistence type="inferred from homology"/>
<feature type="domain" description="Barstar (barnase inhibitor)" evidence="2">
    <location>
        <begin position="23"/>
        <end position="113"/>
    </location>
</feature>
<comment type="similarity">
    <text evidence="1">Belongs to the barstar family.</text>
</comment>
<gene>
    <name evidence="3" type="ORF">GBK04_12495</name>
</gene>
<protein>
    <submittedName>
        <fullName evidence="3">Barnase inhibitor</fullName>
    </submittedName>
</protein>
<dbReference type="EMBL" id="WHLY01000002">
    <property type="protein sequence ID" value="MPR34162.1"/>
    <property type="molecule type" value="Genomic_DNA"/>
</dbReference>
<evidence type="ECO:0000313" key="3">
    <source>
        <dbReference type="EMBL" id="MPR34162.1"/>
    </source>
</evidence>
<dbReference type="Gene3D" id="3.30.370.10">
    <property type="entry name" value="Barstar-like"/>
    <property type="match status" value="1"/>
</dbReference>
<dbReference type="SUPFAM" id="SSF52038">
    <property type="entry name" value="Barstar-related"/>
    <property type="match status" value="1"/>
</dbReference>
<dbReference type="InterPro" id="IPR035905">
    <property type="entry name" value="Barstar-like_sf"/>
</dbReference>